<proteinExistence type="predicted"/>
<sequence length="213" mass="24294">MDQTKITEILNREAIRDCLYRYCRGIDRADEAALRSAYWPDAHDNHGSYCGPAEGFIRFALGLFEAGPRNIHQITNILIEFISSSEAAVESYFTALQRAPDKDGDLRQTLLCGRYCDLLHKRQGEWRIAERTVVYDWVEEQVPPAVVEAERFGPRQPIGTLYPNDPVYTLAKHDIPSRHGFSWASGKEEASAVEAEDRDNLAVPRRSRRKTAR</sequence>
<evidence type="ECO:0000313" key="3">
    <source>
        <dbReference type="EMBL" id="RAZ71755.1"/>
    </source>
</evidence>
<comment type="caution">
    <text evidence="3">The sequence shown here is derived from an EMBL/GenBank/DDBJ whole genome shotgun (WGS) entry which is preliminary data.</text>
</comment>
<dbReference type="AlphaFoldDB" id="A0A330GLE7"/>
<reference evidence="3 4" key="1">
    <citation type="submission" date="2018-07" db="EMBL/GenBank/DDBJ databases">
        <title>Diversity of Mesorhizobium strains in Brazil.</title>
        <authorList>
            <person name="Helene L.C.F."/>
            <person name="Dall'Agnol R."/>
            <person name="Delamuta J.R.M."/>
            <person name="Hungria M."/>
        </authorList>
    </citation>
    <scope>NUCLEOTIDE SEQUENCE [LARGE SCALE GENOMIC DNA]</scope>
    <source>
        <strain evidence="3 4">CNPSo 3140</strain>
    </source>
</reference>
<dbReference type="InterPro" id="IPR037401">
    <property type="entry name" value="SnoaL-like"/>
</dbReference>
<dbReference type="CDD" id="cd00531">
    <property type="entry name" value="NTF2_like"/>
    <property type="match status" value="1"/>
</dbReference>
<feature type="region of interest" description="Disordered" evidence="1">
    <location>
        <begin position="186"/>
        <end position="213"/>
    </location>
</feature>
<dbReference type="Gene3D" id="3.10.450.50">
    <property type="match status" value="1"/>
</dbReference>
<dbReference type="OrthoDB" id="581683at2"/>
<organism evidence="3 4">
    <name type="scientific">Mesorhizobium atlanticum</name>
    <dbReference type="NCBI Taxonomy" id="2233532"/>
    <lineage>
        <taxon>Bacteria</taxon>
        <taxon>Pseudomonadati</taxon>
        <taxon>Pseudomonadota</taxon>
        <taxon>Alphaproteobacteria</taxon>
        <taxon>Hyphomicrobiales</taxon>
        <taxon>Phyllobacteriaceae</taxon>
        <taxon>Mesorhizobium</taxon>
    </lineage>
</organism>
<protein>
    <submittedName>
        <fullName evidence="3">Nuclear transport factor 2 family protein</fullName>
    </submittedName>
</protein>
<gene>
    <name evidence="3" type="ORF">DPM35_29725</name>
</gene>
<accession>A0A330GLE7</accession>
<evidence type="ECO:0000259" key="2">
    <source>
        <dbReference type="Pfam" id="PF13577"/>
    </source>
</evidence>
<keyword evidence="4" id="KW-1185">Reference proteome</keyword>
<dbReference type="Pfam" id="PF13577">
    <property type="entry name" value="SnoaL_4"/>
    <property type="match status" value="1"/>
</dbReference>
<evidence type="ECO:0000256" key="1">
    <source>
        <dbReference type="SAM" id="MobiDB-lite"/>
    </source>
</evidence>
<name>A0A330GLE7_9HYPH</name>
<feature type="domain" description="SnoaL-like" evidence="2">
    <location>
        <begin position="8"/>
        <end position="132"/>
    </location>
</feature>
<dbReference type="Proteomes" id="UP000251956">
    <property type="component" value="Unassembled WGS sequence"/>
</dbReference>
<dbReference type="InterPro" id="IPR032710">
    <property type="entry name" value="NTF2-like_dom_sf"/>
</dbReference>
<dbReference type="RefSeq" id="WP_112131057.1">
    <property type="nucleotide sequence ID" value="NZ_QMBQ01000012.1"/>
</dbReference>
<evidence type="ECO:0000313" key="4">
    <source>
        <dbReference type="Proteomes" id="UP000251956"/>
    </source>
</evidence>
<dbReference type="SUPFAM" id="SSF54427">
    <property type="entry name" value="NTF2-like"/>
    <property type="match status" value="1"/>
</dbReference>
<dbReference type="EMBL" id="QMBQ01000012">
    <property type="protein sequence ID" value="RAZ71755.1"/>
    <property type="molecule type" value="Genomic_DNA"/>
</dbReference>